<dbReference type="InterPro" id="IPR007387">
    <property type="entry name" value="TRAP_DctQ"/>
</dbReference>
<sequence length="171" mass="18289">MLDTLKRVNRAASACLLHAGAAGLVVMTAVIGWQVFGRFVLNDSPSWAEQAALVLMIWYVFFAAAAGVREGFHIRIVAVQSALPPSVRRVVRLVAHVVVGLSGVALLVWGGELVARTWSHVIPTLGLPRGVAYLPLPLSGVLMALFATELILEDSAGEESADMEMESGQWS</sequence>
<keyword evidence="2 9" id="KW-0813">Transport</keyword>
<comment type="subunit">
    <text evidence="9">The complex comprises the extracytoplasmic solute receptor protein and the two transmembrane proteins.</text>
</comment>
<dbReference type="GO" id="GO:0022857">
    <property type="term" value="F:transmembrane transporter activity"/>
    <property type="evidence" value="ECO:0007669"/>
    <property type="project" value="UniProtKB-UniRule"/>
</dbReference>
<feature type="transmembrane region" description="Helical" evidence="9">
    <location>
        <begin position="12"/>
        <end position="35"/>
    </location>
</feature>
<name>A0A4Q2KLN8_9SPHN</name>
<protein>
    <recommendedName>
        <fullName evidence="9">TRAP transporter small permease protein</fullName>
    </recommendedName>
</protein>
<dbReference type="Proteomes" id="UP000293623">
    <property type="component" value="Unassembled WGS sequence"/>
</dbReference>
<comment type="subcellular location">
    <subcellularLocation>
        <location evidence="1 9">Cell inner membrane</location>
        <topology evidence="1 9">Multi-pass membrane protein</topology>
    </subcellularLocation>
</comment>
<gene>
    <name evidence="11" type="ORF">ETX26_00940</name>
</gene>
<keyword evidence="4 9" id="KW-0997">Cell inner membrane</keyword>
<keyword evidence="6 9" id="KW-1133">Transmembrane helix</keyword>
<dbReference type="GO" id="GO:0005886">
    <property type="term" value="C:plasma membrane"/>
    <property type="evidence" value="ECO:0007669"/>
    <property type="project" value="UniProtKB-SubCell"/>
</dbReference>
<evidence type="ECO:0000256" key="5">
    <source>
        <dbReference type="ARBA" id="ARBA00022692"/>
    </source>
</evidence>
<evidence type="ECO:0000256" key="9">
    <source>
        <dbReference type="RuleBase" id="RU369079"/>
    </source>
</evidence>
<evidence type="ECO:0000256" key="3">
    <source>
        <dbReference type="ARBA" id="ARBA00022475"/>
    </source>
</evidence>
<evidence type="ECO:0000256" key="6">
    <source>
        <dbReference type="ARBA" id="ARBA00022989"/>
    </source>
</evidence>
<evidence type="ECO:0000313" key="11">
    <source>
        <dbReference type="EMBL" id="RXZ65359.1"/>
    </source>
</evidence>
<feature type="transmembrane region" description="Helical" evidence="9">
    <location>
        <begin position="131"/>
        <end position="152"/>
    </location>
</feature>
<organism evidence="11 12">
    <name type="scientific">Pelagerythrobacter rhizovicinus</name>
    <dbReference type="NCBI Taxonomy" id="2268576"/>
    <lineage>
        <taxon>Bacteria</taxon>
        <taxon>Pseudomonadati</taxon>
        <taxon>Pseudomonadota</taxon>
        <taxon>Alphaproteobacteria</taxon>
        <taxon>Sphingomonadales</taxon>
        <taxon>Erythrobacteraceae</taxon>
        <taxon>Pelagerythrobacter</taxon>
    </lineage>
</organism>
<dbReference type="OrthoDB" id="4964541at2"/>
<evidence type="ECO:0000256" key="2">
    <source>
        <dbReference type="ARBA" id="ARBA00022448"/>
    </source>
</evidence>
<evidence type="ECO:0000256" key="4">
    <source>
        <dbReference type="ARBA" id="ARBA00022519"/>
    </source>
</evidence>
<evidence type="ECO:0000256" key="8">
    <source>
        <dbReference type="ARBA" id="ARBA00038436"/>
    </source>
</evidence>
<keyword evidence="5 9" id="KW-0812">Transmembrane</keyword>
<dbReference type="Pfam" id="PF04290">
    <property type="entry name" value="DctQ"/>
    <property type="match status" value="1"/>
</dbReference>
<accession>A0A4Q2KLN8</accession>
<dbReference type="InterPro" id="IPR055348">
    <property type="entry name" value="DctQ"/>
</dbReference>
<dbReference type="AlphaFoldDB" id="A0A4Q2KLN8"/>
<keyword evidence="12" id="KW-1185">Reference proteome</keyword>
<dbReference type="EMBL" id="SDPV01000001">
    <property type="protein sequence ID" value="RXZ65359.1"/>
    <property type="molecule type" value="Genomic_DNA"/>
</dbReference>
<comment type="function">
    <text evidence="9">Part of the tripartite ATP-independent periplasmic (TRAP) transport system.</text>
</comment>
<feature type="transmembrane region" description="Helical" evidence="9">
    <location>
        <begin position="90"/>
        <end position="111"/>
    </location>
</feature>
<evidence type="ECO:0000313" key="12">
    <source>
        <dbReference type="Proteomes" id="UP000293623"/>
    </source>
</evidence>
<proteinExistence type="inferred from homology"/>
<evidence type="ECO:0000256" key="7">
    <source>
        <dbReference type="ARBA" id="ARBA00023136"/>
    </source>
</evidence>
<evidence type="ECO:0000256" key="1">
    <source>
        <dbReference type="ARBA" id="ARBA00004429"/>
    </source>
</evidence>
<reference evidence="11 12" key="1">
    <citation type="submission" date="2019-01" db="EMBL/GenBank/DDBJ databases">
        <title>Altererythrobacter rhizovicinus sp. nov., isolated from the rhizosphere soil of Haloxylon ammodendron.</title>
        <authorList>
            <person name="Li H.-P."/>
            <person name="Gou J.-Y."/>
            <person name="Yao D."/>
            <person name="Han Q.-Q."/>
            <person name="Shao K.-Z."/>
            <person name="Zhao Q."/>
            <person name="Zhang J.-L."/>
        </authorList>
    </citation>
    <scope>NUCLEOTIDE SEQUENCE [LARGE SCALE GENOMIC DNA]</scope>
    <source>
        <strain evidence="11 12">AY-3R</strain>
    </source>
</reference>
<feature type="domain" description="Tripartite ATP-independent periplasmic transporters DctQ component" evidence="10">
    <location>
        <begin position="27"/>
        <end position="154"/>
    </location>
</feature>
<comment type="caution">
    <text evidence="11">The sequence shown here is derived from an EMBL/GenBank/DDBJ whole genome shotgun (WGS) entry which is preliminary data.</text>
</comment>
<keyword evidence="3" id="KW-1003">Cell membrane</keyword>
<evidence type="ECO:0000259" key="10">
    <source>
        <dbReference type="Pfam" id="PF04290"/>
    </source>
</evidence>
<keyword evidence="7 9" id="KW-0472">Membrane</keyword>
<feature type="transmembrane region" description="Helical" evidence="9">
    <location>
        <begin position="47"/>
        <end position="69"/>
    </location>
</feature>
<dbReference type="PANTHER" id="PTHR35011">
    <property type="entry name" value="2,3-DIKETO-L-GULONATE TRAP TRANSPORTER SMALL PERMEASE PROTEIN YIAM"/>
    <property type="match status" value="1"/>
</dbReference>
<dbReference type="GO" id="GO:0015740">
    <property type="term" value="P:C4-dicarboxylate transport"/>
    <property type="evidence" value="ECO:0007669"/>
    <property type="project" value="TreeGrafter"/>
</dbReference>
<comment type="similarity">
    <text evidence="8 9">Belongs to the TRAP transporter small permease family.</text>
</comment>
<dbReference type="PANTHER" id="PTHR35011:SF11">
    <property type="entry name" value="TRAP TRANSPORTER SMALL PERMEASE PROTEIN"/>
    <property type="match status" value="1"/>
</dbReference>